<evidence type="ECO:0000313" key="2">
    <source>
        <dbReference type="EMBL" id="TCI08449.1"/>
    </source>
</evidence>
<organism evidence="2 3">
    <name type="scientific">Dyella soli</name>
    <dbReference type="NCBI Taxonomy" id="522319"/>
    <lineage>
        <taxon>Bacteria</taxon>
        <taxon>Pseudomonadati</taxon>
        <taxon>Pseudomonadota</taxon>
        <taxon>Gammaproteobacteria</taxon>
        <taxon>Lysobacterales</taxon>
        <taxon>Rhodanobacteraceae</taxon>
        <taxon>Dyella</taxon>
    </lineage>
</organism>
<sequence>MMAKVGTSGFAVTYVSYVDFDFLAAEISFGEHTLCLIKTERPDRMLEVEFFSIMQAPGATAAVPLQELLELLEELGEELQEARLRLEADDAAAGVPGED</sequence>
<reference evidence="2 3" key="1">
    <citation type="submission" date="2019-02" db="EMBL/GenBank/DDBJ databases">
        <title>Dyella amyloliquefaciens sp. nov., isolated from forest soil.</title>
        <authorList>
            <person name="Gao Z.-H."/>
            <person name="Qiu L.-H."/>
        </authorList>
    </citation>
    <scope>NUCLEOTIDE SEQUENCE [LARGE SCALE GENOMIC DNA]</scope>
    <source>
        <strain evidence="2 3">KACC 12747</strain>
    </source>
</reference>
<dbReference type="RefSeq" id="WP_131151610.1">
    <property type="nucleotide sequence ID" value="NZ_SJTG01000004.1"/>
</dbReference>
<dbReference type="EMBL" id="SJTG01000004">
    <property type="protein sequence ID" value="TCI08449.1"/>
    <property type="molecule type" value="Genomic_DNA"/>
</dbReference>
<feature type="coiled-coil region" evidence="1">
    <location>
        <begin position="65"/>
        <end position="92"/>
    </location>
</feature>
<protein>
    <submittedName>
        <fullName evidence="2">Uncharacterized protein</fullName>
    </submittedName>
</protein>
<keyword evidence="1" id="KW-0175">Coiled coil</keyword>
<comment type="caution">
    <text evidence="2">The sequence shown here is derived from an EMBL/GenBank/DDBJ whole genome shotgun (WGS) entry which is preliminary data.</text>
</comment>
<keyword evidence="3" id="KW-1185">Reference proteome</keyword>
<evidence type="ECO:0000313" key="3">
    <source>
        <dbReference type="Proteomes" id="UP000291822"/>
    </source>
</evidence>
<evidence type="ECO:0000256" key="1">
    <source>
        <dbReference type="SAM" id="Coils"/>
    </source>
</evidence>
<proteinExistence type="predicted"/>
<accession>A0A4R0YJ54</accession>
<dbReference type="AlphaFoldDB" id="A0A4R0YJ54"/>
<name>A0A4R0YJ54_9GAMM</name>
<gene>
    <name evidence="2" type="ORF">EZM97_27900</name>
</gene>
<dbReference type="Proteomes" id="UP000291822">
    <property type="component" value="Unassembled WGS sequence"/>
</dbReference>